<name>A0A0S1RVL3_9CAUD</name>
<proteinExistence type="predicted"/>
<dbReference type="KEGG" id="vg:26523219"/>
<protein>
    <submittedName>
        <fullName evidence="1">Uncharacterized protein</fullName>
    </submittedName>
</protein>
<organism evidence="1 2">
    <name type="scientific">Klebsiella phage vB_KpnM_KB57</name>
    <dbReference type="NCBI Taxonomy" id="1719140"/>
    <lineage>
        <taxon>Viruses</taxon>
        <taxon>Duplodnaviria</taxon>
        <taxon>Heunggongvirae</taxon>
        <taxon>Uroviricota</taxon>
        <taxon>Caudoviricetes</taxon>
        <taxon>Vequintavirinae</taxon>
        <taxon>Mydovirus</taxon>
        <taxon>Mydovirus KB57</taxon>
    </lineage>
</organism>
<dbReference type="EMBL" id="KT934943">
    <property type="protein sequence ID" value="ALM02641.1"/>
    <property type="molecule type" value="Genomic_DNA"/>
</dbReference>
<sequence length="485" mass="56034">MIHTYEKNEHLREYRLLKSFFSEDIYHILRSLDVIIAGGAITALFTNREVNDLDLYFRSWDDLEIFITYMMDIDLRKGEHDLSPKTMGYNEEKRVYRDFFILDNGKEVWESRAPRFKVLSQKVSKQEILEMEDKFASDCPFDLSDISESTWDGIEKLLESRKKKVSYVRNIGMTDKSIMFSEGSNPVLQCIAFSVFENAGQIFDKFDYTINMGAFSFGDETWVFDSRFLKHAAQKVLVLNPATDYPIISMLRASKYEARGYTISRRETMKLGVAAASLKMESWEDAKKHLSGMYGTNVEELFDTKEPFSFEGLFDKLDNAGDIAISTIATITDKRKGQRRFNLEAKDIFNVFQRLRKNTDRLYFKEFWAVSSAVHFYMMQAHTEKHVFGLNSNSIDNPEMLDKIRIYFDLDAAQERYKLLCKNGVQGSWHAGAIEPGACLFKVDVEDPLALEYEGDGRVSVNREDKAPRNKVTIVELLDCDGDLS</sequence>
<dbReference type="Pfam" id="PF26128">
    <property type="entry name" value="Gad2"/>
    <property type="match status" value="1"/>
</dbReference>
<dbReference type="GeneID" id="26523219"/>
<reference evidence="1 2" key="1">
    <citation type="submission" date="2015-10" db="EMBL/GenBank/DDBJ databases">
        <title>Complete genome sequence of Klebsiella pneumoniae bacteriophage vB_KpnM_KB57.</title>
        <authorList>
            <person name="Volozhantsev N.V."/>
            <person name="Popova A.V."/>
            <person name="Krasilnikova V.M."/>
            <person name="Bogun A.G."/>
        </authorList>
    </citation>
    <scope>NUCLEOTIDE SEQUENCE [LARGE SCALE GENOMIC DNA]</scope>
</reference>
<evidence type="ECO:0000313" key="1">
    <source>
        <dbReference type="EMBL" id="ALM02641.1"/>
    </source>
</evidence>
<dbReference type="OrthoDB" id="8385at10239"/>
<dbReference type="RefSeq" id="YP_009187692.1">
    <property type="nucleotide sequence ID" value="NC_028659.1"/>
</dbReference>
<gene>
    <name evidence="1" type="ORF">KB57_079</name>
</gene>
<keyword evidence="2" id="KW-1185">Reference proteome</keyword>
<dbReference type="Proteomes" id="UP000203990">
    <property type="component" value="Segment"/>
</dbReference>
<evidence type="ECO:0000313" key="2">
    <source>
        <dbReference type="Proteomes" id="UP000203990"/>
    </source>
</evidence>
<accession>A0A0S1RVL3</accession>